<dbReference type="GO" id="GO:0030001">
    <property type="term" value="P:metal ion transport"/>
    <property type="evidence" value="ECO:0007669"/>
    <property type="project" value="InterPro"/>
</dbReference>
<comment type="caution">
    <text evidence="7">The sequence shown here is derived from an EMBL/GenBank/DDBJ whole genome shotgun (WGS) entry which is preliminary data.</text>
</comment>
<keyword evidence="8" id="KW-1185">Reference proteome</keyword>
<dbReference type="GO" id="GO:0006511">
    <property type="term" value="P:ubiquitin-dependent protein catabolic process"/>
    <property type="evidence" value="ECO:0007669"/>
    <property type="project" value="TreeGrafter"/>
</dbReference>
<protein>
    <recommendedName>
        <fullName evidence="9">Metal homeostatis protein bsd2</fullName>
    </recommendedName>
</protein>
<dbReference type="PANTHER" id="PTHR13396:SF5">
    <property type="entry name" value="NEDD4 FAMILY INTERACTING PROTEIN"/>
    <property type="match status" value="1"/>
</dbReference>
<dbReference type="InterPro" id="IPR019325">
    <property type="entry name" value="NEDD4/Bsd2"/>
</dbReference>
<comment type="subcellular location">
    <subcellularLocation>
        <location evidence="1">Membrane</location>
        <topology evidence="1">Multi-pass membrane protein</topology>
    </subcellularLocation>
</comment>
<dbReference type="AlphaFoldDB" id="A0A1X2GVP2"/>
<organism evidence="7 8">
    <name type="scientific">Hesseltinella vesiculosa</name>
    <dbReference type="NCBI Taxonomy" id="101127"/>
    <lineage>
        <taxon>Eukaryota</taxon>
        <taxon>Fungi</taxon>
        <taxon>Fungi incertae sedis</taxon>
        <taxon>Mucoromycota</taxon>
        <taxon>Mucoromycotina</taxon>
        <taxon>Mucoromycetes</taxon>
        <taxon>Mucorales</taxon>
        <taxon>Cunninghamellaceae</taxon>
        <taxon>Hesseltinella</taxon>
    </lineage>
</organism>
<proteinExistence type="predicted"/>
<sequence>MTQYHQVPTSEIHDEQQRTDLELTFDESLDDTITIPDSTISQHTPIPTVASSSSHASDLPVMPSHDGVFANMSAKPESDQAKQQEAPPSYHTAVQDATPPYWQTTILAPALAEGYVLVDGLPVGSLFVFFWNLLISASLQFLGFILTYLFHSTHAARNGSRAGLGISFVQFGFYLKSKTNWDQFEDLGDDEEDRMANVAIISYFFMILGWFIIVRSVADYLRAKQMEKVITTDPIIAMV</sequence>
<dbReference type="OrthoDB" id="10003116at2759"/>
<accession>A0A1X2GVP2</accession>
<keyword evidence="3 6" id="KW-1133">Transmembrane helix</keyword>
<evidence type="ECO:0000256" key="2">
    <source>
        <dbReference type="ARBA" id="ARBA00022692"/>
    </source>
</evidence>
<reference evidence="7 8" key="1">
    <citation type="submission" date="2016-07" db="EMBL/GenBank/DDBJ databases">
        <title>Pervasive Adenine N6-methylation of Active Genes in Fungi.</title>
        <authorList>
            <consortium name="DOE Joint Genome Institute"/>
            <person name="Mondo S.J."/>
            <person name="Dannebaum R.O."/>
            <person name="Kuo R.C."/>
            <person name="Labutti K."/>
            <person name="Haridas S."/>
            <person name="Kuo A."/>
            <person name="Salamov A."/>
            <person name="Ahrendt S.R."/>
            <person name="Lipzen A."/>
            <person name="Sullivan W."/>
            <person name="Andreopoulos W.B."/>
            <person name="Clum A."/>
            <person name="Lindquist E."/>
            <person name="Daum C."/>
            <person name="Ramamoorthy G.K."/>
            <person name="Gryganskyi A."/>
            <person name="Culley D."/>
            <person name="Magnuson J.K."/>
            <person name="James T.Y."/>
            <person name="O'Malley M.A."/>
            <person name="Stajich J.E."/>
            <person name="Spatafora J.W."/>
            <person name="Visel A."/>
            <person name="Grigoriev I.V."/>
        </authorList>
    </citation>
    <scope>NUCLEOTIDE SEQUENCE [LARGE SCALE GENOMIC DNA]</scope>
    <source>
        <strain evidence="7 8">NRRL 3301</strain>
    </source>
</reference>
<gene>
    <name evidence="7" type="ORF">DM01DRAFT_1298667</name>
</gene>
<evidence type="ECO:0000313" key="8">
    <source>
        <dbReference type="Proteomes" id="UP000242146"/>
    </source>
</evidence>
<feature type="transmembrane region" description="Helical" evidence="6">
    <location>
        <begin position="195"/>
        <end position="218"/>
    </location>
</feature>
<evidence type="ECO:0000256" key="6">
    <source>
        <dbReference type="SAM" id="Phobius"/>
    </source>
</evidence>
<evidence type="ECO:0000313" key="7">
    <source>
        <dbReference type="EMBL" id="ORX62105.1"/>
    </source>
</evidence>
<dbReference type="GO" id="GO:0048471">
    <property type="term" value="C:perinuclear region of cytoplasm"/>
    <property type="evidence" value="ECO:0007669"/>
    <property type="project" value="TreeGrafter"/>
</dbReference>
<dbReference type="GO" id="GO:0007034">
    <property type="term" value="P:vacuolar transport"/>
    <property type="evidence" value="ECO:0007669"/>
    <property type="project" value="InterPro"/>
</dbReference>
<evidence type="ECO:0000256" key="1">
    <source>
        <dbReference type="ARBA" id="ARBA00004141"/>
    </source>
</evidence>
<keyword evidence="4 6" id="KW-0472">Membrane</keyword>
<feature type="transmembrane region" description="Helical" evidence="6">
    <location>
        <begin position="129"/>
        <end position="151"/>
    </location>
</feature>
<evidence type="ECO:0000256" key="4">
    <source>
        <dbReference type="ARBA" id="ARBA00023136"/>
    </source>
</evidence>
<dbReference type="PANTHER" id="PTHR13396">
    <property type="entry name" value="NEDD4 FAMILY INTERACTING PROTEIN 1/2"/>
    <property type="match status" value="1"/>
</dbReference>
<name>A0A1X2GVP2_9FUNG</name>
<dbReference type="CDD" id="cd22212">
    <property type="entry name" value="NDFIP-like"/>
    <property type="match status" value="1"/>
</dbReference>
<evidence type="ECO:0008006" key="9">
    <source>
        <dbReference type="Google" id="ProtNLM"/>
    </source>
</evidence>
<evidence type="ECO:0000256" key="3">
    <source>
        <dbReference type="ARBA" id="ARBA00022989"/>
    </source>
</evidence>
<dbReference type="Proteomes" id="UP000242146">
    <property type="component" value="Unassembled WGS sequence"/>
</dbReference>
<feature type="region of interest" description="Disordered" evidence="5">
    <location>
        <begin position="35"/>
        <end position="94"/>
    </location>
</feature>
<evidence type="ECO:0000256" key="5">
    <source>
        <dbReference type="SAM" id="MobiDB-lite"/>
    </source>
</evidence>
<dbReference type="STRING" id="101127.A0A1X2GVP2"/>
<dbReference type="GO" id="GO:0031398">
    <property type="term" value="P:positive regulation of protein ubiquitination"/>
    <property type="evidence" value="ECO:0007669"/>
    <property type="project" value="TreeGrafter"/>
</dbReference>
<feature type="compositionally biased region" description="Polar residues" evidence="5">
    <location>
        <begin position="35"/>
        <end position="56"/>
    </location>
</feature>
<dbReference type="EMBL" id="MCGT01000002">
    <property type="protein sequence ID" value="ORX62105.1"/>
    <property type="molecule type" value="Genomic_DNA"/>
</dbReference>
<dbReference type="Pfam" id="PF10176">
    <property type="entry name" value="NEDD4_Bsd2"/>
    <property type="match status" value="1"/>
</dbReference>
<dbReference type="GO" id="GO:0016020">
    <property type="term" value="C:membrane"/>
    <property type="evidence" value="ECO:0007669"/>
    <property type="project" value="UniProtKB-SubCell"/>
</dbReference>
<keyword evidence="2 6" id="KW-0812">Transmembrane</keyword>
<dbReference type="GO" id="GO:0005783">
    <property type="term" value="C:endoplasmic reticulum"/>
    <property type="evidence" value="ECO:0007669"/>
    <property type="project" value="TreeGrafter"/>
</dbReference>
<dbReference type="GO" id="GO:0005794">
    <property type="term" value="C:Golgi apparatus"/>
    <property type="evidence" value="ECO:0007669"/>
    <property type="project" value="TreeGrafter"/>
</dbReference>